<protein>
    <submittedName>
        <fullName evidence="1">Uncharacterized protein</fullName>
    </submittedName>
</protein>
<sequence>MLQDAKSPRTVQIAPGIGIHHIFIVPGYQLDNQRAPFCTFVLVDRSVADERNL</sequence>
<accession>A0A5B0NE24</accession>
<keyword evidence="2" id="KW-1185">Reference proteome</keyword>
<dbReference type="AlphaFoldDB" id="A0A5B0NE24"/>
<name>A0A5B0NE24_PUCGR</name>
<evidence type="ECO:0000313" key="1">
    <source>
        <dbReference type="EMBL" id="KAA1086814.1"/>
    </source>
</evidence>
<gene>
    <name evidence="1" type="ORF">PGT21_012649</name>
</gene>
<dbReference type="Proteomes" id="UP000324748">
    <property type="component" value="Unassembled WGS sequence"/>
</dbReference>
<proteinExistence type="predicted"/>
<dbReference type="EMBL" id="VSWC01000105">
    <property type="protein sequence ID" value="KAA1086814.1"/>
    <property type="molecule type" value="Genomic_DNA"/>
</dbReference>
<organism evidence="1 2">
    <name type="scientific">Puccinia graminis f. sp. tritici</name>
    <dbReference type="NCBI Taxonomy" id="56615"/>
    <lineage>
        <taxon>Eukaryota</taxon>
        <taxon>Fungi</taxon>
        <taxon>Dikarya</taxon>
        <taxon>Basidiomycota</taxon>
        <taxon>Pucciniomycotina</taxon>
        <taxon>Pucciniomycetes</taxon>
        <taxon>Pucciniales</taxon>
        <taxon>Pucciniaceae</taxon>
        <taxon>Puccinia</taxon>
    </lineage>
</organism>
<reference evidence="1 2" key="1">
    <citation type="submission" date="2019-05" db="EMBL/GenBank/DDBJ databases">
        <title>Emergence of the Ug99 lineage of the wheat stem rust pathogen through somatic hybridization.</title>
        <authorList>
            <person name="Li F."/>
            <person name="Upadhyaya N.M."/>
            <person name="Sperschneider J."/>
            <person name="Matny O."/>
            <person name="Nguyen-Phuc H."/>
            <person name="Mago R."/>
            <person name="Raley C."/>
            <person name="Miller M.E."/>
            <person name="Silverstein K.A.T."/>
            <person name="Henningsen E."/>
            <person name="Hirsch C.D."/>
            <person name="Visser B."/>
            <person name="Pretorius Z.A."/>
            <person name="Steffenson B.J."/>
            <person name="Schwessinger B."/>
            <person name="Dodds P.N."/>
            <person name="Figueroa M."/>
        </authorList>
    </citation>
    <scope>NUCLEOTIDE SEQUENCE [LARGE SCALE GENOMIC DNA]</scope>
    <source>
        <strain evidence="1">21-0</strain>
    </source>
</reference>
<evidence type="ECO:0000313" key="2">
    <source>
        <dbReference type="Proteomes" id="UP000324748"/>
    </source>
</evidence>
<comment type="caution">
    <text evidence="1">The sequence shown here is derived from an EMBL/GenBank/DDBJ whole genome shotgun (WGS) entry which is preliminary data.</text>
</comment>